<feature type="compositionally biased region" description="Polar residues" evidence="11">
    <location>
        <begin position="286"/>
        <end position="301"/>
    </location>
</feature>
<feature type="region of interest" description="Disordered" evidence="11">
    <location>
        <begin position="276"/>
        <end position="807"/>
    </location>
</feature>
<feature type="compositionally biased region" description="Low complexity" evidence="11">
    <location>
        <begin position="1673"/>
        <end position="1693"/>
    </location>
</feature>
<evidence type="ECO:0000259" key="12">
    <source>
        <dbReference type="Pfam" id="PF12931"/>
    </source>
</evidence>
<feature type="compositionally biased region" description="Low complexity" evidence="11">
    <location>
        <begin position="452"/>
        <end position="461"/>
    </location>
</feature>
<dbReference type="InterPro" id="IPR024340">
    <property type="entry name" value="Sec16_CCD"/>
</dbReference>
<keyword evidence="7 10" id="KW-0072">Autophagy</keyword>
<dbReference type="GO" id="GO:0005789">
    <property type="term" value="C:endoplasmic reticulum membrane"/>
    <property type="evidence" value="ECO:0007669"/>
    <property type="project" value="UniProtKB-SubCell"/>
</dbReference>
<accession>A0A6A6SZF9</accession>
<feature type="compositionally biased region" description="Pro residues" evidence="11">
    <location>
        <begin position="609"/>
        <end position="629"/>
    </location>
</feature>
<dbReference type="GO" id="GO:0012507">
    <property type="term" value="C:ER to Golgi transport vesicle membrane"/>
    <property type="evidence" value="ECO:0007669"/>
    <property type="project" value="TreeGrafter"/>
</dbReference>
<feature type="region of interest" description="Disordered" evidence="11">
    <location>
        <begin position="1402"/>
        <end position="1621"/>
    </location>
</feature>
<dbReference type="GO" id="GO:0070971">
    <property type="term" value="C:endoplasmic reticulum exit site"/>
    <property type="evidence" value="ECO:0007669"/>
    <property type="project" value="TreeGrafter"/>
</dbReference>
<dbReference type="Gene3D" id="1.25.40.1030">
    <property type="match status" value="1"/>
</dbReference>
<keyword evidence="5 10" id="KW-0931">ER-Golgi transport</keyword>
<dbReference type="FunFam" id="1.25.40.1030:FF:000008">
    <property type="entry name" value="Protein transport protein sec16"/>
    <property type="match status" value="1"/>
</dbReference>
<evidence type="ECO:0000256" key="3">
    <source>
        <dbReference type="ARBA" id="ARBA00022448"/>
    </source>
</evidence>
<organism evidence="14 15">
    <name type="scientific">Lophiostoma macrostomum CBS 122681</name>
    <dbReference type="NCBI Taxonomy" id="1314788"/>
    <lineage>
        <taxon>Eukaryota</taxon>
        <taxon>Fungi</taxon>
        <taxon>Dikarya</taxon>
        <taxon>Ascomycota</taxon>
        <taxon>Pezizomycotina</taxon>
        <taxon>Dothideomycetes</taxon>
        <taxon>Pleosporomycetidae</taxon>
        <taxon>Pleosporales</taxon>
        <taxon>Lophiostomataceae</taxon>
        <taxon>Lophiostoma</taxon>
    </lineage>
</organism>
<keyword evidence="3 10" id="KW-0813">Transport</keyword>
<sequence>MDHDDGPNFAYAYGGTSVAGASSWNPALRPDHEEEQPATGIAKSAESPPESPLPAQEAPEAVEDDEDDLPTAPSAAPAIPAHVTQTAFDREPNSDDDFFDRYGSGDFAQSVPHAPAHEIHENGVSGADDEALVNGMQTLNVEEAASDEEIADANGVNDASDDDIRSQEQVSPGSEAYEEHQAEVYEHQGETTLLEEAVIESAQEPLLGDSEATNDDWDAPGEVFDLGGKPQDAPLLEAQEPPMQTPHAEAVGTTVGDQVIGNTRVGGNTGEDIDWGNGDDQDFFANATSQKAPSNDITASGTDPMWDLSLDDDFLPENDDTAAPFELDDDDGFLEDEPSQPVQELAQTARVSSSGVNRYAPQVAQTPQPAARPYGAQAPQFTDFSQTGQNKPVGTPNIAYGGYGQPVAYQQQPSRPAMPSSADSFAAKAKGGYHSPYDLPEDIVTTRRRPAARAQSSQVVQPAPPPPPRSSSMYPNPAGSAPLPPPPSNVSASSLSPPSSSQSNQSPMTGLPAAARPAPSTAPSSDFFAELPVASKPKPPGRYAPQQNSPQQPQAPHTPPQHLQKERTSSWSSLRNEILPDDATSQFRQPERLPVFPEQPSVPVRSNSLPPPPAPAPVPSRYSPQPPSAAPSGPVPNARYSPAPPAPPAANARYSPAPPPVQRPVQHRHITEPPVRPPQPPVHSYIPRNSSPLAYHSKPQEPEPAAGLEQTSQAPTHLGSATHAPFRTSLEGVNETEEQGQSTTTRSETPPPPRSNPSSTVGSPRKRPNYIPQPQTATQSSTSGLPPLARSQTQSPESTMKHPPLRHALPERRESAPAYSLTSPISAHGVPTQTASNLNIIPHKRQMSHDFACIPPVDERASDQLERWKGYPIFKWGLGGTVVTSFPKQIPRYGGGASQPMMKCSPGEVKIQNIKEAVPLADEAARFPGPLKAKSKKKEVSAWLGTRIVSLESQLKDPGFEHSMNSDALKRFEEKLLLWKLLQVLVDNDGQLEGNAIAEAAVRKILSPEGVDPSSDAEGAFSTAADLVGRSRSNTATMQSDPIDPKSVEELRSLLTKGDREKAVWHAVDRRLWAHAMLLSSTLNKDTWKQVVQEFVKKEVKKMGSNNQALAALYEVFAGNWEDCIDELVPASARAGFQMVSTDGAGSAQDALQGLDKWRETLSLVLSNRSIGDAAALLSLGRLLAGYGRVEAAHICFIFARPTAYIGGADDSQSDIVLVGADHRSDPSGLGHDIEPILLTEVYEFALSLSAQGGSHIVPHLQNYKLAHAYTLAEYGYRSEAQAYCDAIAAAMKSTTKISPYYNASFIASLDDLSKRLSQSPKDGSSWISKPSMDKVSSSLLSKFNSFIAGDEDDAASNHSGGADVGPFAKIAGNTPTISPSPSSGDLYGAYSGYGIPGAPVPAQNSRYAPSNNSNTYAPRTSSDLARSPYEPQGRPSMDPPGQPRPEINKASTYSPLKAPATSAISYGSPYQPTPPAEDTQTNFGAYQSSQPSFNEQPPSPPAEQTRSSSGYEPPSMGGYEPPSYQPYQPDEEEQSPVEVRKKKSFMDDDEDDSVSTRAAALKSSQKSDTDRKADEAFRAAAEADAARDKEGKKAGGGWFGGWFKKDPNATPGPIKAKLGEESSFYYDPELKKWVNKKAGAAEPTRPMATPPPPKSGPPSRTVSGSSVAANHAMSMGMSAMGPPSSLPNGSPLTAPPTSNPMFAQAQAPRSSSMPPPMMAPGSRASTPGIPSDGEGGSKPPVLMPPGLAAGSGPPSRPGTGMSNASSIEDLIGAPSAKRGTVKKKRGGRYVDVMAQK</sequence>
<feature type="compositionally biased region" description="Low complexity" evidence="11">
    <location>
        <begin position="470"/>
        <end position="481"/>
    </location>
</feature>
<feature type="compositionally biased region" description="Acidic residues" evidence="11">
    <location>
        <begin position="60"/>
        <end position="69"/>
    </location>
</feature>
<dbReference type="PANTHER" id="PTHR13402:SF6">
    <property type="entry name" value="SECRETORY 16, ISOFORM I"/>
    <property type="match status" value="1"/>
</dbReference>
<feature type="compositionally biased region" description="Low complexity" evidence="11">
    <location>
        <begin position="489"/>
        <end position="525"/>
    </location>
</feature>
<feature type="compositionally biased region" description="Polar residues" evidence="11">
    <location>
        <begin position="340"/>
        <end position="356"/>
    </location>
</feature>
<dbReference type="CDD" id="cd09233">
    <property type="entry name" value="ACE1-Sec16-like"/>
    <property type="match status" value="1"/>
</dbReference>
<feature type="compositionally biased region" description="Polar residues" evidence="11">
    <location>
        <begin position="772"/>
        <end position="798"/>
    </location>
</feature>
<dbReference type="Pfam" id="PF12931">
    <property type="entry name" value="TPR_Sec16"/>
    <property type="match status" value="1"/>
</dbReference>
<dbReference type="EMBL" id="MU004402">
    <property type="protein sequence ID" value="KAF2652437.1"/>
    <property type="molecule type" value="Genomic_DNA"/>
</dbReference>
<dbReference type="Pfam" id="PF12932">
    <property type="entry name" value="Sec16"/>
    <property type="match status" value="1"/>
</dbReference>
<evidence type="ECO:0000313" key="14">
    <source>
        <dbReference type="EMBL" id="KAF2652437.1"/>
    </source>
</evidence>
<feature type="region of interest" description="Disordered" evidence="11">
    <location>
        <begin position="1"/>
        <end position="176"/>
    </location>
</feature>
<feature type="compositionally biased region" description="Polar residues" evidence="11">
    <location>
        <begin position="379"/>
        <end position="392"/>
    </location>
</feature>
<feature type="compositionally biased region" description="Basic and acidic residues" evidence="11">
    <location>
        <begin position="1585"/>
        <end position="1594"/>
    </location>
</feature>
<feature type="compositionally biased region" description="Low complexity" evidence="11">
    <location>
        <begin position="544"/>
        <end position="555"/>
    </location>
</feature>
<evidence type="ECO:0000256" key="1">
    <source>
        <dbReference type="ARBA" id="ARBA00004397"/>
    </source>
</evidence>
<evidence type="ECO:0000259" key="13">
    <source>
        <dbReference type="Pfam" id="PF12932"/>
    </source>
</evidence>
<dbReference type="GO" id="GO:0006914">
    <property type="term" value="P:autophagy"/>
    <property type="evidence" value="ECO:0007669"/>
    <property type="project" value="UniProtKB-KW"/>
</dbReference>
<evidence type="ECO:0000256" key="5">
    <source>
        <dbReference type="ARBA" id="ARBA00022892"/>
    </source>
</evidence>
<dbReference type="InterPro" id="IPR024298">
    <property type="entry name" value="Sec16_Sec23-bd"/>
</dbReference>
<evidence type="ECO:0000313" key="15">
    <source>
        <dbReference type="Proteomes" id="UP000799324"/>
    </source>
</evidence>
<dbReference type="GO" id="GO:0007030">
    <property type="term" value="P:Golgi organization"/>
    <property type="evidence" value="ECO:0007669"/>
    <property type="project" value="TreeGrafter"/>
</dbReference>
<keyword evidence="4 10" id="KW-0256">Endoplasmic reticulum</keyword>
<keyword evidence="6 10" id="KW-0653">Protein transport</keyword>
<dbReference type="GO" id="GO:0015031">
    <property type="term" value="P:protein transport"/>
    <property type="evidence" value="ECO:0007669"/>
    <property type="project" value="UniProtKB-KW"/>
</dbReference>
<gene>
    <name evidence="14" type="ORF">K491DRAFT_663791</name>
</gene>
<evidence type="ECO:0000256" key="4">
    <source>
        <dbReference type="ARBA" id="ARBA00022824"/>
    </source>
</evidence>
<comment type="subcellular location">
    <subcellularLocation>
        <location evidence="1">Endoplasmic reticulum membrane</location>
        <topology evidence="1">Peripheral membrane protein</topology>
        <orientation evidence="1">Cytoplasmic side</orientation>
    </subcellularLocation>
</comment>
<evidence type="ECO:0000256" key="6">
    <source>
        <dbReference type="ARBA" id="ARBA00022927"/>
    </source>
</evidence>
<feature type="compositionally biased region" description="Acidic residues" evidence="11">
    <location>
        <begin position="309"/>
        <end position="338"/>
    </location>
</feature>
<evidence type="ECO:0000256" key="2">
    <source>
        <dbReference type="ARBA" id="ARBA00005927"/>
    </source>
</evidence>
<evidence type="ECO:0000256" key="7">
    <source>
        <dbReference type="ARBA" id="ARBA00023006"/>
    </source>
</evidence>
<evidence type="ECO:0000256" key="9">
    <source>
        <dbReference type="ARBA" id="ARBA00024687"/>
    </source>
</evidence>
<feature type="compositionally biased region" description="Basic and acidic residues" evidence="11">
    <location>
        <begin position="1566"/>
        <end position="1578"/>
    </location>
</feature>
<dbReference type="OrthoDB" id="8918678at2759"/>
<feature type="compositionally biased region" description="Low complexity" evidence="11">
    <location>
        <begin position="630"/>
        <end position="641"/>
    </location>
</feature>
<dbReference type="Proteomes" id="UP000799324">
    <property type="component" value="Unassembled WGS sequence"/>
</dbReference>
<keyword evidence="8 10" id="KW-0472">Membrane</keyword>
<feature type="compositionally biased region" description="Low complexity" evidence="11">
    <location>
        <begin position="70"/>
        <end position="81"/>
    </location>
</feature>
<dbReference type="PANTHER" id="PTHR13402">
    <property type="entry name" value="RGPR-RELATED"/>
    <property type="match status" value="1"/>
</dbReference>
<feature type="compositionally biased region" description="Low complexity" evidence="11">
    <location>
        <begin position="360"/>
        <end position="373"/>
    </location>
</feature>
<feature type="domain" description="Sec16 central conserved" evidence="13">
    <location>
        <begin position="872"/>
        <end position="990"/>
    </location>
</feature>
<dbReference type="GO" id="GO:0070973">
    <property type="term" value="P:protein localization to endoplasmic reticulum exit site"/>
    <property type="evidence" value="ECO:0007669"/>
    <property type="project" value="TreeGrafter"/>
</dbReference>
<evidence type="ECO:0000256" key="8">
    <source>
        <dbReference type="ARBA" id="ARBA00023136"/>
    </source>
</evidence>
<keyword evidence="15" id="KW-1185">Reference proteome</keyword>
<protein>
    <recommendedName>
        <fullName evidence="10">Protein transport protein sec16</fullName>
    </recommendedName>
</protein>
<feature type="compositionally biased region" description="Low complexity" evidence="11">
    <location>
        <begin position="1745"/>
        <end position="1762"/>
    </location>
</feature>
<dbReference type="GO" id="GO:0016192">
    <property type="term" value="P:vesicle-mediated transport"/>
    <property type="evidence" value="ECO:0007669"/>
    <property type="project" value="UniProtKB-KW"/>
</dbReference>
<feature type="compositionally biased region" description="Low complexity" evidence="11">
    <location>
        <begin position="1704"/>
        <end position="1713"/>
    </location>
</feature>
<comment type="similarity">
    <text evidence="2 10">Belongs to the SEC16 family.</text>
</comment>
<name>A0A6A6SZF9_9PLEO</name>
<reference evidence="14" key="1">
    <citation type="journal article" date="2020" name="Stud. Mycol.">
        <title>101 Dothideomycetes genomes: a test case for predicting lifestyles and emergence of pathogens.</title>
        <authorList>
            <person name="Haridas S."/>
            <person name="Albert R."/>
            <person name="Binder M."/>
            <person name="Bloem J."/>
            <person name="Labutti K."/>
            <person name="Salamov A."/>
            <person name="Andreopoulos B."/>
            <person name="Baker S."/>
            <person name="Barry K."/>
            <person name="Bills G."/>
            <person name="Bluhm B."/>
            <person name="Cannon C."/>
            <person name="Castanera R."/>
            <person name="Culley D."/>
            <person name="Daum C."/>
            <person name="Ezra D."/>
            <person name="Gonzalez J."/>
            <person name="Henrissat B."/>
            <person name="Kuo A."/>
            <person name="Liang C."/>
            <person name="Lipzen A."/>
            <person name="Lutzoni F."/>
            <person name="Magnuson J."/>
            <person name="Mondo S."/>
            <person name="Nolan M."/>
            <person name="Ohm R."/>
            <person name="Pangilinan J."/>
            <person name="Park H.-J."/>
            <person name="Ramirez L."/>
            <person name="Alfaro M."/>
            <person name="Sun H."/>
            <person name="Tritt A."/>
            <person name="Yoshinaga Y."/>
            <person name="Zwiers L.-H."/>
            <person name="Turgeon B."/>
            <person name="Goodwin S."/>
            <person name="Spatafora J."/>
            <person name="Crous P."/>
            <person name="Grigoriev I."/>
        </authorList>
    </citation>
    <scope>NUCLEOTIDE SEQUENCE</scope>
    <source>
        <strain evidence="14">CBS 122681</strain>
    </source>
</reference>
<evidence type="ECO:0000256" key="10">
    <source>
        <dbReference type="RuleBase" id="RU364101"/>
    </source>
</evidence>
<feature type="compositionally biased region" description="Low complexity" evidence="11">
    <location>
        <begin position="42"/>
        <end position="59"/>
    </location>
</feature>
<proteinExistence type="inferred from homology"/>
<feature type="domain" description="Sec16 Sec23-binding" evidence="12">
    <location>
        <begin position="1051"/>
        <end position="1351"/>
    </location>
</feature>
<feature type="compositionally biased region" description="Polar residues" evidence="11">
    <location>
        <begin position="1403"/>
        <end position="1425"/>
    </location>
</feature>
<feature type="compositionally biased region" description="Polar residues" evidence="11">
    <location>
        <begin position="1479"/>
        <end position="1511"/>
    </location>
</feature>
<comment type="function">
    <text evidence="9 10">Involved in the initiation of assembly of the COPII coat required for the formation of transport vesicles from the endoplasmic reticulum (ER) and the selection of cargo molecules. Also involved in autophagy.</text>
</comment>
<evidence type="ECO:0000256" key="11">
    <source>
        <dbReference type="SAM" id="MobiDB-lite"/>
    </source>
</evidence>
<feature type="region of interest" description="Disordered" evidence="11">
    <location>
        <begin position="1637"/>
        <end position="1797"/>
    </location>
</feature>